<organism evidence="1">
    <name type="scientific">Sigmofec virus UA08Rod_5838</name>
    <dbReference type="NCBI Taxonomy" id="2929442"/>
    <lineage>
        <taxon>Viruses</taxon>
        <taxon>Monodnaviria</taxon>
        <taxon>Sangervirae</taxon>
        <taxon>Phixviricota</taxon>
        <taxon>Malgrandaviricetes</taxon>
        <taxon>Petitvirales</taxon>
        <taxon>Microviridae</taxon>
    </lineage>
</organism>
<name>A0A976R7A1_9VIRU</name>
<evidence type="ECO:0000313" key="1">
    <source>
        <dbReference type="EMBL" id="UPW40992.1"/>
    </source>
</evidence>
<accession>A0A976R7A1</accession>
<protein>
    <submittedName>
        <fullName evidence="1">Uncharacterized protein</fullName>
    </submittedName>
</protein>
<proteinExistence type="predicted"/>
<reference evidence="1" key="1">
    <citation type="submission" date="2022-02" db="EMBL/GenBank/DDBJ databases">
        <title>Towards deciphering the DNA virus diversity associated with rodent species in the families Cricetidae and Heteromyidae.</title>
        <authorList>
            <person name="Lund M."/>
            <person name="Larsen B.B."/>
            <person name="Gryseels S."/>
            <person name="Kraberger S."/>
            <person name="Rowsey D.M."/>
            <person name="Steger L."/>
            <person name="Yule K.M."/>
            <person name="Upham N.S."/>
            <person name="Worobey M."/>
            <person name="Van Doorslaer K."/>
            <person name="Varsani A."/>
        </authorList>
    </citation>
    <scope>NUCLEOTIDE SEQUENCE</scope>
    <source>
        <strain evidence="1">UA08Rod_5838</strain>
    </source>
</reference>
<sequence>MNELKKTTIFTIRYMWKVNGNEQINFKIVSDVEEGHQYFVEQLLKIENLESACSEYLSEIDCSRLCLVSTIKAKENENNA</sequence>
<dbReference type="EMBL" id="OM869529">
    <property type="protein sequence ID" value="UPW40992.1"/>
    <property type="molecule type" value="Genomic_DNA"/>
</dbReference>